<evidence type="ECO:0000313" key="2">
    <source>
        <dbReference type="EMBL" id="CAA9532423.1"/>
    </source>
</evidence>
<feature type="signal peptide" evidence="1">
    <location>
        <begin position="1"/>
        <end position="20"/>
    </location>
</feature>
<evidence type="ECO:0000256" key="1">
    <source>
        <dbReference type="SAM" id="SignalP"/>
    </source>
</evidence>
<gene>
    <name evidence="2" type="ORF">AVDCRST_MAG31-2485</name>
</gene>
<keyword evidence="1" id="KW-0732">Signal</keyword>
<dbReference type="EMBL" id="CADCWA010000192">
    <property type="protein sequence ID" value="CAA9532423.1"/>
    <property type="molecule type" value="Genomic_DNA"/>
</dbReference>
<name>A0A6J4TWS0_9SPHN</name>
<proteinExistence type="predicted"/>
<reference evidence="2" key="1">
    <citation type="submission" date="2020-02" db="EMBL/GenBank/DDBJ databases">
        <authorList>
            <person name="Meier V. D."/>
        </authorList>
    </citation>
    <scope>NUCLEOTIDE SEQUENCE</scope>
    <source>
        <strain evidence="2">AVDCRST_MAG31</strain>
    </source>
</reference>
<organism evidence="2">
    <name type="scientific">uncultured Sphingomonas sp</name>
    <dbReference type="NCBI Taxonomy" id="158754"/>
    <lineage>
        <taxon>Bacteria</taxon>
        <taxon>Pseudomonadati</taxon>
        <taxon>Pseudomonadota</taxon>
        <taxon>Alphaproteobacteria</taxon>
        <taxon>Sphingomonadales</taxon>
        <taxon>Sphingomonadaceae</taxon>
        <taxon>Sphingomonas</taxon>
        <taxon>environmental samples</taxon>
    </lineage>
</organism>
<sequence>MLRRLVMVSLLAAIATPSQAVVPAKPAKVEQPQTANIRFDPPIDKPLRYRWEKSIDKDGKIRTAWTISEYRFTRADEGFELRVTPIDGGTSETDPAMLAAYKRLEQLISRPFVLQLGADGTIERMKDQDHYWSAIISVLKQALDRGGGKKSNEASFRAAVNGVVQLYETMPAEIRLNLLTESVQPIVEFGETETTVGEPLTASLDTPSPFGGSLKQDVNIRLERVEGGKAHLAIGSSVPRAELQKLVKGLVAKVLPGKDDAELTRGLAALEEYRHDTAANYVVSVGDGMLESYSSVETIQVADKGKTERRVTTRKLMQVR</sequence>
<protein>
    <submittedName>
        <fullName evidence="2">Uncharacterized protein</fullName>
    </submittedName>
</protein>
<accession>A0A6J4TWS0</accession>
<dbReference type="AlphaFoldDB" id="A0A6J4TWS0"/>
<dbReference type="RefSeq" id="WP_294171057.1">
    <property type="nucleotide sequence ID" value="NZ_CADCWA010000192.1"/>
</dbReference>
<feature type="chain" id="PRO_5026843991" evidence="1">
    <location>
        <begin position="21"/>
        <end position="320"/>
    </location>
</feature>